<feature type="compositionally biased region" description="Low complexity" evidence="1">
    <location>
        <begin position="153"/>
        <end position="164"/>
    </location>
</feature>
<gene>
    <name evidence="2" type="ORF">TRAVEDRAFT_54372</name>
</gene>
<feature type="compositionally biased region" description="Basic and acidic residues" evidence="1">
    <location>
        <begin position="1"/>
        <end position="12"/>
    </location>
</feature>
<dbReference type="GeneID" id="19417383"/>
<dbReference type="OMA" id="WEPNDAG"/>
<feature type="compositionally biased region" description="Basic and acidic residues" evidence="1">
    <location>
        <begin position="271"/>
        <end position="287"/>
    </location>
</feature>
<dbReference type="AlphaFoldDB" id="R7S6N6"/>
<organism evidence="2 3">
    <name type="scientific">Trametes versicolor (strain FP-101664)</name>
    <name type="common">White-rot fungus</name>
    <name type="synonym">Coriolus versicolor</name>
    <dbReference type="NCBI Taxonomy" id="717944"/>
    <lineage>
        <taxon>Eukaryota</taxon>
        <taxon>Fungi</taxon>
        <taxon>Dikarya</taxon>
        <taxon>Basidiomycota</taxon>
        <taxon>Agaricomycotina</taxon>
        <taxon>Agaricomycetes</taxon>
        <taxon>Polyporales</taxon>
        <taxon>Polyporaceae</taxon>
        <taxon>Trametes</taxon>
    </lineage>
</organism>
<evidence type="ECO:0000313" key="2">
    <source>
        <dbReference type="EMBL" id="EIW51618.1"/>
    </source>
</evidence>
<sequence>MVPPRDLPDRPGGRAPLPNDRRDDRPPSRISGTNNVPIGAKPADHPSDGFAPNGVRSPVDRYRRVDDVGDRLRRPPPGDLEPYDRRPPPPHDLPPSDPPRGDRLDRRLSVGQEGFNRARGEPMIDRPTSALPPRPRDAPRDDQPLRQSRFGDTSPAATSPALAPRVWQTRDEAQSGRAPEPRSNDDRPPREDNRFTRDGGAWEPRQDGPPPRRWPVNDTYPPGPIGPDAAGSRTRSPEVPLRPRSITPPPQPYVPRFIERPLEQPVTSSKLHPERARLFVREPDVPVHLRQPVRSPDRGYPDNMRRDIDRNLPSRPIDDARLPPPRERSPPPMQNGHRPGAKRGGSLLDRLTLDDNPPVHDGGSSLRDRVGFPSQGSSEGGVSAHAESMEVDLEGDDGGKAGGGRGMGRRRSGKPKRARRNGAS</sequence>
<dbReference type="KEGG" id="tvs:TRAVEDRAFT_54372"/>
<feature type="compositionally biased region" description="Basic and acidic residues" evidence="1">
    <location>
        <begin position="58"/>
        <end position="73"/>
    </location>
</feature>
<reference evidence="3" key="1">
    <citation type="journal article" date="2012" name="Science">
        <title>The Paleozoic origin of enzymatic lignin decomposition reconstructed from 31 fungal genomes.</title>
        <authorList>
            <person name="Floudas D."/>
            <person name="Binder M."/>
            <person name="Riley R."/>
            <person name="Barry K."/>
            <person name="Blanchette R.A."/>
            <person name="Henrissat B."/>
            <person name="Martinez A.T."/>
            <person name="Otillar R."/>
            <person name="Spatafora J.W."/>
            <person name="Yadav J.S."/>
            <person name="Aerts A."/>
            <person name="Benoit I."/>
            <person name="Boyd A."/>
            <person name="Carlson A."/>
            <person name="Copeland A."/>
            <person name="Coutinho P.M."/>
            <person name="de Vries R.P."/>
            <person name="Ferreira P."/>
            <person name="Findley K."/>
            <person name="Foster B."/>
            <person name="Gaskell J."/>
            <person name="Glotzer D."/>
            <person name="Gorecki P."/>
            <person name="Heitman J."/>
            <person name="Hesse C."/>
            <person name="Hori C."/>
            <person name="Igarashi K."/>
            <person name="Jurgens J.A."/>
            <person name="Kallen N."/>
            <person name="Kersten P."/>
            <person name="Kohler A."/>
            <person name="Kuees U."/>
            <person name="Kumar T.K.A."/>
            <person name="Kuo A."/>
            <person name="LaButti K."/>
            <person name="Larrondo L.F."/>
            <person name="Lindquist E."/>
            <person name="Ling A."/>
            <person name="Lombard V."/>
            <person name="Lucas S."/>
            <person name="Lundell T."/>
            <person name="Martin R."/>
            <person name="McLaughlin D.J."/>
            <person name="Morgenstern I."/>
            <person name="Morin E."/>
            <person name="Murat C."/>
            <person name="Nagy L.G."/>
            <person name="Nolan M."/>
            <person name="Ohm R.A."/>
            <person name="Patyshakuliyeva A."/>
            <person name="Rokas A."/>
            <person name="Ruiz-Duenas F.J."/>
            <person name="Sabat G."/>
            <person name="Salamov A."/>
            <person name="Samejima M."/>
            <person name="Schmutz J."/>
            <person name="Slot J.C."/>
            <person name="St John F."/>
            <person name="Stenlid J."/>
            <person name="Sun H."/>
            <person name="Sun S."/>
            <person name="Syed K."/>
            <person name="Tsang A."/>
            <person name="Wiebenga A."/>
            <person name="Young D."/>
            <person name="Pisabarro A."/>
            <person name="Eastwood D.C."/>
            <person name="Martin F."/>
            <person name="Cullen D."/>
            <person name="Grigoriev I.V."/>
            <person name="Hibbett D.S."/>
        </authorList>
    </citation>
    <scope>NUCLEOTIDE SEQUENCE [LARGE SCALE GENOMIC DNA]</scope>
    <source>
        <strain evidence="3">FP-101664</strain>
    </source>
</reference>
<keyword evidence="3" id="KW-1185">Reference proteome</keyword>
<feature type="compositionally biased region" description="Basic and acidic residues" evidence="1">
    <location>
        <begin position="99"/>
        <end position="108"/>
    </location>
</feature>
<dbReference type="EMBL" id="JH711799">
    <property type="protein sequence ID" value="EIW51618.1"/>
    <property type="molecule type" value="Genomic_DNA"/>
</dbReference>
<dbReference type="RefSeq" id="XP_008045492.1">
    <property type="nucleotide sequence ID" value="XM_008047301.1"/>
</dbReference>
<accession>R7S6N6</accession>
<dbReference type="OrthoDB" id="2751399at2759"/>
<feature type="region of interest" description="Disordered" evidence="1">
    <location>
        <begin position="1"/>
        <end position="424"/>
    </location>
</feature>
<dbReference type="Proteomes" id="UP000054317">
    <property type="component" value="Unassembled WGS sequence"/>
</dbReference>
<protein>
    <submittedName>
        <fullName evidence="2">Uncharacterized protein</fullName>
    </submittedName>
</protein>
<feature type="compositionally biased region" description="Basic and acidic residues" evidence="1">
    <location>
        <begin position="168"/>
        <end position="197"/>
    </location>
</feature>
<feature type="compositionally biased region" description="Basic residues" evidence="1">
    <location>
        <begin position="407"/>
        <end position="424"/>
    </location>
</feature>
<feature type="compositionally biased region" description="Basic and acidic residues" evidence="1">
    <location>
        <begin position="295"/>
        <end position="329"/>
    </location>
</feature>
<evidence type="ECO:0000313" key="3">
    <source>
        <dbReference type="Proteomes" id="UP000054317"/>
    </source>
</evidence>
<proteinExistence type="predicted"/>
<feature type="compositionally biased region" description="Basic and acidic residues" evidence="1">
    <location>
        <begin position="134"/>
        <end position="144"/>
    </location>
</feature>
<evidence type="ECO:0000256" key="1">
    <source>
        <dbReference type="SAM" id="MobiDB-lite"/>
    </source>
</evidence>
<name>R7S6N6_TRAVS</name>